<sequence length="211" mass="25364">MDINEYINNNLSEVISDLGDIIKEERSTLTKTNWLDELETTSKIFDARNEDEATQEEYEQELSEELYYKRQEQQSKDTTDYMTTLLNVFMMYYNEKYEKTDNFFTGITEPKSDTSTQMELFYEYSTELNIIKDKLLKSGNTDYINYYYPEDDTENVTHMMELFTEQIYCLELDDIHIISPSLLICLTYLITKKQDKIYDVKDWKIYNLRDN</sequence>
<dbReference type="EMBL" id="MK072207">
    <property type="protein sequence ID" value="AYV80092.1"/>
    <property type="molecule type" value="Genomic_DNA"/>
</dbReference>
<protein>
    <submittedName>
        <fullName evidence="1">Uncharacterized protein</fullName>
    </submittedName>
</protein>
<organism evidence="1">
    <name type="scientific">Gaeavirus sp</name>
    <dbReference type="NCBI Taxonomy" id="2487767"/>
    <lineage>
        <taxon>Viruses</taxon>
        <taxon>Varidnaviria</taxon>
        <taxon>Bamfordvirae</taxon>
        <taxon>Nucleocytoviricota</taxon>
        <taxon>Megaviricetes</taxon>
        <taxon>Imitervirales</taxon>
        <taxon>Mimiviridae</taxon>
        <taxon>Klosneuvirinae</taxon>
    </lineage>
</organism>
<gene>
    <name evidence="1" type="ORF">Gaeavirus9_2</name>
</gene>
<evidence type="ECO:0000313" key="1">
    <source>
        <dbReference type="EMBL" id="AYV80092.1"/>
    </source>
</evidence>
<proteinExistence type="predicted"/>
<reference evidence="1" key="1">
    <citation type="submission" date="2018-10" db="EMBL/GenBank/DDBJ databases">
        <title>Hidden diversity of soil giant viruses.</title>
        <authorList>
            <person name="Schulz F."/>
            <person name="Alteio L."/>
            <person name="Goudeau D."/>
            <person name="Ryan E.M."/>
            <person name="Malmstrom R.R."/>
            <person name="Blanchard J."/>
            <person name="Woyke T."/>
        </authorList>
    </citation>
    <scope>NUCLEOTIDE SEQUENCE</scope>
    <source>
        <strain evidence="1">GAV1</strain>
    </source>
</reference>
<accession>A0A3G4ZYY8</accession>
<name>A0A3G4ZYY8_9VIRU</name>